<gene>
    <name evidence="5" type="ORF">HETIRDRAFT_57793</name>
</gene>
<dbReference type="EMBL" id="KI925457">
    <property type="protein sequence ID" value="ETW82628.1"/>
    <property type="molecule type" value="Genomic_DNA"/>
</dbReference>
<dbReference type="FunCoup" id="W4KA22">
    <property type="interactions" value="17"/>
</dbReference>
<evidence type="ECO:0000256" key="2">
    <source>
        <dbReference type="ARBA" id="ARBA00006425"/>
    </source>
</evidence>
<dbReference type="InterPro" id="IPR048281">
    <property type="entry name" value="COA6_fun"/>
</dbReference>
<dbReference type="STRING" id="747525.W4KA22"/>
<keyword evidence="4" id="KW-1015">Disulfide bond</keyword>
<protein>
    <submittedName>
        <fullName evidence="5">Uncharacterized protein</fullName>
    </submittedName>
</protein>
<dbReference type="eggNOG" id="ENOG502S7HF">
    <property type="taxonomic scope" value="Eukaryota"/>
</dbReference>
<dbReference type="PANTHER" id="PTHR47677">
    <property type="entry name" value="CYTOCHROME C OXIDASE ASSEMBLY FACTOR 6"/>
    <property type="match status" value="1"/>
</dbReference>
<comment type="subcellular location">
    <subcellularLocation>
        <location evidence="1">Mitochondrion</location>
    </subcellularLocation>
</comment>
<proteinExistence type="inferred from homology"/>
<organism evidence="5 6">
    <name type="scientific">Heterobasidion irregulare (strain TC 32-1)</name>
    <dbReference type="NCBI Taxonomy" id="747525"/>
    <lineage>
        <taxon>Eukaryota</taxon>
        <taxon>Fungi</taxon>
        <taxon>Dikarya</taxon>
        <taxon>Basidiomycota</taxon>
        <taxon>Agaricomycotina</taxon>
        <taxon>Agaricomycetes</taxon>
        <taxon>Russulales</taxon>
        <taxon>Bondarzewiaceae</taxon>
        <taxon>Heterobasidion</taxon>
        <taxon>Heterobasidion annosum species complex</taxon>
    </lineage>
</organism>
<dbReference type="GO" id="GO:0005739">
    <property type="term" value="C:mitochondrion"/>
    <property type="evidence" value="ECO:0007669"/>
    <property type="project" value="UniProtKB-SubCell"/>
</dbReference>
<dbReference type="AlphaFoldDB" id="W4KA22"/>
<dbReference type="Gene3D" id="1.10.10.140">
    <property type="entry name" value="Cytochrome c oxidase, subunit VIb"/>
    <property type="match status" value="1"/>
</dbReference>
<comment type="similarity">
    <text evidence="2">Belongs to the cytochrome c oxidase subunit 6B family.</text>
</comment>
<dbReference type="HOGENOM" id="CLU_142408_0_0_1"/>
<evidence type="ECO:0000313" key="5">
    <source>
        <dbReference type="EMBL" id="ETW82628.1"/>
    </source>
</evidence>
<dbReference type="SUPFAM" id="SSF47694">
    <property type="entry name" value="Cytochrome c oxidase subunit h"/>
    <property type="match status" value="1"/>
</dbReference>
<evidence type="ECO:0000256" key="3">
    <source>
        <dbReference type="ARBA" id="ARBA00023128"/>
    </source>
</evidence>
<keyword evidence="3" id="KW-0496">Mitochondrion</keyword>
<name>W4KA22_HETIT</name>
<dbReference type="RefSeq" id="XP_009544677.1">
    <property type="nucleotide sequence ID" value="XM_009546382.1"/>
</dbReference>
<evidence type="ECO:0000313" key="6">
    <source>
        <dbReference type="Proteomes" id="UP000030671"/>
    </source>
</evidence>
<dbReference type="PROSITE" id="PS51808">
    <property type="entry name" value="CHCH"/>
    <property type="match status" value="1"/>
</dbReference>
<dbReference type="KEGG" id="hir:HETIRDRAFT_57793"/>
<dbReference type="Proteomes" id="UP000030671">
    <property type="component" value="Unassembled WGS sequence"/>
</dbReference>
<dbReference type="InParanoid" id="W4KA22"/>
<reference evidence="5 6" key="1">
    <citation type="journal article" date="2012" name="New Phytol.">
        <title>Insight into trade-off between wood decay and parasitism from the genome of a fungal forest pathogen.</title>
        <authorList>
            <person name="Olson A."/>
            <person name="Aerts A."/>
            <person name="Asiegbu F."/>
            <person name="Belbahri L."/>
            <person name="Bouzid O."/>
            <person name="Broberg A."/>
            <person name="Canback B."/>
            <person name="Coutinho P.M."/>
            <person name="Cullen D."/>
            <person name="Dalman K."/>
            <person name="Deflorio G."/>
            <person name="van Diepen L.T."/>
            <person name="Dunand C."/>
            <person name="Duplessis S."/>
            <person name="Durling M."/>
            <person name="Gonthier P."/>
            <person name="Grimwood J."/>
            <person name="Fossdal C.G."/>
            <person name="Hansson D."/>
            <person name="Henrissat B."/>
            <person name="Hietala A."/>
            <person name="Himmelstrand K."/>
            <person name="Hoffmeister D."/>
            <person name="Hogberg N."/>
            <person name="James T.Y."/>
            <person name="Karlsson M."/>
            <person name="Kohler A."/>
            <person name="Kues U."/>
            <person name="Lee Y.H."/>
            <person name="Lin Y.C."/>
            <person name="Lind M."/>
            <person name="Lindquist E."/>
            <person name="Lombard V."/>
            <person name="Lucas S."/>
            <person name="Lunden K."/>
            <person name="Morin E."/>
            <person name="Murat C."/>
            <person name="Park J."/>
            <person name="Raffaello T."/>
            <person name="Rouze P."/>
            <person name="Salamov A."/>
            <person name="Schmutz J."/>
            <person name="Solheim H."/>
            <person name="Stahlberg J."/>
            <person name="Velez H."/>
            <person name="de Vries R.P."/>
            <person name="Wiebenga A."/>
            <person name="Woodward S."/>
            <person name="Yakovlev I."/>
            <person name="Garbelotto M."/>
            <person name="Martin F."/>
            <person name="Grigoriev I.V."/>
            <person name="Stenlid J."/>
        </authorList>
    </citation>
    <scope>NUCLEOTIDE SEQUENCE [LARGE SCALE GENOMIC DNA]</scope>
    <source>
        <strain evidence="5 6">TC 32-1</strain>
    </source>
</reference>
<dbReference type="PANTHER" id="PTHR47677:SF1">
    <property type="entry name" value="CYTOCHROME C OXIDASE ASSEMBLY FACTOR 6"/>
    <property type="match status" value="1"/>
</dbReference>
<dbReference type="GeneID" id="20678406"/>
<dbReference type="InterPro" id="IPR036549">
    <property type="entry name" value="CX6/COA6-like_sf"/>
</dbReference>
<accession>W4KA22</accession>
<keyword evidence="6" id="KW-1185">Reference proteome</keyword>
<evidence type="ECO:0000256" key="1">
    <source>
        <dbReference type="ARBA" id="ARBA00004173"/>
    </source>
</evidence>
<dbReference type="InterPro" id="IPR048280">
    <property type="entry name" value="COX6B-like"/>
</dbReference>
<sequence>MGWFTRAEPEKPNAASRDDRKKCWESRDLYFSCLDAAQVVVPGSEGDRCNAQNQAFQQNCAKSWVDYFNKRRVLAEQQKPILAQANMQAEEAKRKAS</sequence>
<dbReference type="OrthoDB" id="5545577at2759"/>
<evidence type="ECO:0000256" key="4">
    <source>
        <dbReference type="ARBA" id="ARBA00023157"/>
    </source>
</evidence>
<dbReference type="Pfam" id="PF02297">
    <property type="entry name" value="COX6B"/>
    <property type="match status" value="1"/>
</dbReference>